<comment type="caution">
    <text evidence="1">The sequence shown here is derived from an EMBL/GenBank/DDBJ whole genome shotgun (WGS) entry which is preliminary data.</text>
</comment>
<feature type="non-terminal residue" evidence="1">
    <location>
        <position position="1"/>
    </location>
</feature>
<protein>
    <submittedName>
        <fullName evidence="1">Uncharacterized protein</fullName>
    </submittedName>
</protein>
<organism evidence="1 2">
    <name type="scientific">Trifolium pratense</name>
    <name type="common">Red clover</name>
    <dbReference type="NCBI Taxonomy" id="57577"/>
    <lineage>
        <taxon>Eukaryota</taxon>
        <taxon>Viridiplantae</taxon>
        <taxon>Streptophyta</taxon>
        <taxon>Embryophyta</taxon>
        <taxon>Tracheophyta</taxon>
        <taxon>Spermatophyta</taxon>
        <taxon>Magnoliopsida</taxon>
        <taxon>eudicotyledons</taxon>
        <taxon>Gunneridae</taxon>
        <taxon>Pentapetalae</taxon>
        <taxon>rosids</taxon>
        <taxon>fabids</taxon>
        <taxon>Fabales</taxon>
        <taxon>Fabaceae</taxon>
        <taxon>Papilionoideae</taxon>
        <taxon>50 kb inversion clade</taxon>
        <taxon>NPAAA clade</taxon>
        <taxon>Hologalegina</taxon>
        <taxon>IRL clade</taxon>
        <taxon>Trifolieae</taxon>
        <taxon>Trifolium</taxon>
    </lineage>
</organism>
<dbReference type="AlphaFoldDB" id="A0A2K3KP21"/>
<evidence type="ECO:0000313" key="1">
    <source>
        <dbReference type="EMBL" id="PNX68048.1"/>
    </source>
</evidence>
<proteinExistence type="predicted"/>
<reference evidence="1 2" key="1">
    <citation type="journal article" date="2014" name="Am. J. Bot.">
        <title>Genome assembly and annotation for red clover (Trifolium pratense; Fabaceae).</title>
        <authorList>
            <person name="Istvanek J."/>
            <person name="Jaros M."/>
            <person name="Krenek A."/>
            <person name="Repkova J."/>
        </authorList>
    </citation>
    <scope>NUCLEOTIDE SEQUENCE [LARGE SCALE GENOMIC DNA]</scope>
    <source>
        <strain evidence="2">cv. Tatra</strain>
        <tissue evidence="1">Young leaves</tissue>
    </source>
</reference>
<accession>A0A2K3KP21</accession>
<sequence length="48" mass="5493">GEVDNFVENHFYRMALNLIGVMERSSVESLNDVTGIFSIMSDHMEPFN</sequence>
<evidence type="ECO:0000313" key="2">
    <source>
        <dbReference type="Proteomes" id="UP000236291"/>
    </source>
</evidence>
<gene>
    <name evidence="1" type="ORF">L195_g055957</name>
</gene>
<dbReference type="Proteomes" id="UP000236291">
    <property type="component" value="Unassembled WGS sequence"/>
</dbReference>
<name>A0A2K3KP21_TRIPR</name>
<reference evidence="1 2" key="2">
    <citation type="journal article" date="2017" name="Front. Plant Sci.">
        <title>Gene Classification and Mining of Molecular Markers Useful in Red Clover (Trifolium pratense) Breeding.</title>
        <authorList>
            <person name="Istvanek J."/>
            <person name="Dluhosova J."/>
            <person name="Dluhos P."/>
            <person name="Patkova L."/>
            <person name="Nedelnik J."/>
            <person name="Repkova J."/>
        </authorList>
    </citation>
    <scope>NUCLEOTIDE SEQUENCE [LARGE SCALE GENOMIC DNA]</scope>
    <source>
        <strain evidence="2">cv. Tatra</strain>
        <tissue evidence="1">Young leaves</tissue>
    </source>
</reference>
<dbReference type="EMBL" id="ASHM01104002">
    <property type="protein sequence ID" value="PNX68048.1"/>
    <property type="molecule type" value="Genomic_DNA"/>
</dbReference>